<feature type="compositionally biased region" description="Low complexity" evidence="1">
    <location>
        <begin position="138"/>
        <end position="154"/>
    </location>
</feature>
<dbReference type="OrthoDB" id="207081at2759"/>
<dbReference type="GO" id="GO:0005829">
    <property type="term" value="C:cytosol"/>
    <property type="evidence" value="ECO:0007669"/>
    <property type="project" value="TreeGrafter"/>
</dbReference>
<dbReference type="GO" id="GO:0005634">
    <property type="term" value="C:nucleus"/>
    <property type="evidence" value="ECO:0007669"/>
    <property type="project" value="TreeGrafter"/>
</dbReference>
<sequence length="154" mass="17151">SPLPGNVCTQCSVSVRICGLWICFWHSLSASFWGCYLGVCPQVLLTGQVYRICESQLMYFLPLLRRRPGSSYIRYAESSMKNSFGLKYLHKFFNIPFLQLQRETLLRQLETNQLDIDATLEELSVTAAPAKAGEDAGSASPDPSLCSSLSLFSP</sequence>
<dbReference type="PANTHER" id="PTHR14932:SF1">
    <property type="entry name" value="RAB-LIKE PROTEIN 6"/>
    <property type="match status" value="1"/>
</dbReference>
<evidence type="ECO:0000313" key="3">
    <source>
        <dbReference type="Proteomes" id="UP000694569"/>
    </source>
</evidence>
<keyword evidence="3" id="KW-1185">Reference proteome</keyword>
<organism evidence="2 3">
    <name type="scientific">Leptobrachium leishanense</name>
    <name type="common">Leishan spiny toad</name>
    <dbReference type="NCBI Taxonomy" id="445787"/>
    <lineage>
        <taxon>Eukaryota</taxon>
        <taxon>Metazoa</taxon>
        <taxon>Chordata</taxon>
        <taxon>Craniata</taxon>
        <taxon>Vertebrata</taxon>
        <taxon>Euteleostomi</taxon>
        <taxon>Amphibia</taxon>
        <taxon>Batrachia</taxon>
        <taxon>Anura</taxon>
        <taxon>Pelobatoidea</taxon>
        <taxon>Megophryidae</taxon>
        <taxon>Leptobrachium</taxon>
    </lineage>
</organism>
<feature type="region of interest" description="Disordered" evidence="1">
    <location>
        <begin position="131"/>
        <end position="154"/>
    </location>
</feature>
<dbReference type="Proteomes" id="UP000694569">
    <property type="component" value="Unplaced"/>
</dbReference>
<dbReference type="PANTHER" id="PTHR14932">
    <property type="entry name" value="RAS GTPASE-RELATED"/>
    <property type="match status" value="1"/>
</dbReference>
<dbReference type="Ensembl" id="ENSLLET00000041908.1">
    <property type="protein sequence ID" value="ENSLLEP00000040275.1"/>
    <property type="gene ID" value="ENSLLEG00000025605.1"/>
</dbReference>
<name>A0A8C5QM41_9ANUR</name>
<protein>
    <submittedName>
        <fullName evidence="2">Uncharacterized protein</fullName>
    </submittedName>
</protein>
<proteinExistence type="predicted"/>
<dbReference type="InterPro" id="IPR040385">
    <property type="entry name" value="RABL6"/>
</dbReference>
<evidence type="ECO:0000256" key="1">
    <source>
        <dbReference type="SAM" id="MobiDB-lite"/>
    </source>
</evidence>
<dbReference type="AlphaFoldDB" id="A0A8C5QM41"/>
<reference evidence="2" key="2">
    <citation type="submission" date="2025-09" db="UniProtKB">
        <authorList>
            <consortium name="Ensembl"/>
        </authorList>
    </citation>
    <scope>IDENTIFICATION</scope>
</reference>
<dbReference type="GeneTree" id="ENSGT00390000016002"/>
<accession>A0A8C5QM41</accession>
<reference evidence="2" key="1">
    <citation type="submission" date="2025-08" db="UniProtKB">
        <authorList>
            <consortium name="Ensembl"/>
        </authorList>
    </citation>
    <scope>IDENTIFICATION</scope>
</reference>
<dbReference type="GO" id="GO:0005525">
    <property type="term" value="F:GTP binding"/>
    <property type="evidence" value="ECO:0007669"/>
    <property type="project" value="InterPro"/>
</dbReference>
<evidence type="ECO:0000313" key="2">
    <source>
        <dbReference type="Ensembl" id="ENSLLEP00000040275.1"/>
    </source>
</evidence>